<comment type="caution">
    <text evidence="2">The sequence shown here is derived from an EMBL/GenBank/DDBJ whole genome shotgun (WGS) entry which is preliminary data.</text>
</comment>
<gene>
    <name evidence="2" type="ORF">LCGC14_1046800</name>
</gene>
<name>A0A0F9QW83_9ZZZZ</name>
<dbReference type="AlphaFoldDB" id="A0A0F9QW83"/>
<evidence type="ECO:0000313" key="2">
    <source>
        <dbReference type="EMBL" id="KKN09418.1"/>
    </source>
</evidence>
<feature type="coiled-coil region" evidence="1">
    <location>
        <begin position="353"/>
        <end position="387"/>
    </location>
</feature>
<sequence>MGTWVTCPNCIKNLPKKYQNKKERKEVHNATCNACPNKVARKHYETGIKRGIWLKKWKRSSDAFIKAAKEFQNINESESQLISELMGLFSSLYNEKSKVVAQDVFQKIISGRYDSFLGQNFKIPGFEEFDPLYYEAKAWNEFLKVESITNIFDITSQLKNTSHAFFNMGYTPLFFSKYIMNRNITNVELALEIEAQAEADLGEYHASRGDIDSASIHLSNAVSAYTNLEQKKKAKELKMMRQSIRMEIACWICGARNKGHRKTFNFKYTGLQENYYNTVLSLLKQRQERNPTFFNNTIYSTGEPIETIQSQDVKDKKGKTGIYLSTCVSCQGLIDELALDVVDEALIPVWDSINSLKSEVKNIYGLISNLQSEINNISSALSSLRRRV</sequence>
<reference evidence="2" key="1">
    <citation type="journal article" date="2015" name="Nature">
        <title>Complex archaea that bridge the gap between prokaryotes and eukaryotes.</title>
        <authorList>
            <person name="Spang A."/>
            <person name="Saw J.H."/>
            <person name="Jorgensen S.L."/>
            <person name="Zaremba-Niedzwiedzka K."/>
            <person name="Martijn J."/>
            <person name="Lind A.E."/>
            <person name="van Eijk R."/>
            <person name="Schleper C."/>
            <person name="Guy L."/>
            <person name="Ettema T.J."/>
        </authorList>
    </citation>
    <scope>NUCLEOTIDE SEQUENCE</scope>
</reference>
<dbReference type="EMBL" id="LAZR01004349">
    <property type="protein sequence ID" value="KKN09418.1"/>
    <property type="molecule type" value="Genomic_DNA"/>
</dbReference>
<evidence type="ECO:0000256" key="1">
    <source>
        <dbReference type="SAM" id="Coils"/>
    </source>
</evidence>
<organism evidence="2">
    <name type="scientific">marine sediment metagenome</name>
    <dbReference type="NCBI Taxonomy" id="412755"/>
    <lineage>
        <taxon>unclassified sequences</taxon>
        <taxon>metagenomes</taxon>
        <taxon>ecological metagenomes</taxon>
    </lineage>
</organism>
<keyword evidence="1" id="KW-0175">Coiled coil</keyword>
<protein>
    <submittedName>
        <fullName evidence="2">Uncharacterized protein</fullName>
    </submittedName>
</protein>
<proteinExistence type="predicted"/>
<accession>A0A0F9QW83</accession>